<feature type="domain" description="Alanine racemase N-terminal" evidence="5">
    <location>
        <begin position="40"/>
        <end position="223"/>
    </location>
</feature>
<dbReference type="InterPro" id="IPR029066">
    <property type="entry name" value="PLP-binding_barrel"/>
</dbReference>
<reference evidence="7" key="1">
    <citation type="submission" date="2015-08" db="EMBL/GenBank/DDBJ databases">
        <title>Genome sequencing project for genomic taxonomy and phylogenomics of Bacillus-like bacteria.</title>
        <authorList>
            <person name="Liu B."/>
            <person name="Wang J."/>
            <person name="Zhu Y."/>
            <person name="Liu G."/>
            <person name="Chen Q."/>
            <person name="Chen Z."/>
            <person name="Lan J."/>
            <person name="Che J."/>
            <person name="Ge C."/>
            <person name="Shi H."/>
            <person name="Pan Z."/>
            <person name="Liu X."/>
        </authorList>
    </citation>
    <scope>NUCLEOTIDE SEQUENCE [LARGE SCALE GENOMIC DNA]</scope>
    <source>
        <strain evidence="7">FJAT-4402</strain>
    </source>
</reference>
<dbReference type="FunFam" id="3.20.20.10:FF:000011">
    <property type="entry name" value="Pyridoxal phosphate homeostasis protein"/>
    <property type="match status" value="1"/>
</dbReference>
<organism evidence="6 7">
    <name type="scientific">Bacillus gobiensis</name>
    <dbReference type="NCBI Taxonomy" id="1441095"/>
    <lineage>
        <taxon>Bacteria</taxon>
        <taxon>Bacillati</taxon>
        <taxon>Bacillota</taxon>
        <taxon>Bacilli</taxon>
        <taxon>Bacillales</taxon>
        <taxon>Bacillaceae</taxon>
        <taxon>Bacillus</taxon>
    </lineage>
</organism>
<dbReference type="SUPFAM" id="SSF51419">
    <property type="entry name" value="PLP-binding barrel"/>
    <property type="match status" value="1"/>
</dbReference>
<dbReference type="Pfam" id="PF01168">
    <property type="entry name" value="Ala_racemase_N"/>
    <property type="match status" value="1"/>
</dbReference>
<dbReference type="NCBIfam" id="TIGR00044">
    <property type="entry name" value="YggS family pyridoxal phosphate-dependent enzyme"/>
    <property type="match status" value="1"/>
</dbReference>
<comment type="similarity">
    <text evidence="2 4">Belongs to the pyridoxal phosphate-binding protein YggS/PROSC family.</text>
</comment>
<evidence type="ECO:0000256" key="1">
    <source>
        <dbReference type="ARBA" id="ARBA00022898"/>
    </source>
</evidence>
<dbReference type="PATRIC" id="fig|1441095.3.peg.1051"/>
<dbReference type="STRING" id="1441095.AM592_04790"/>
<dbReference type="Gene3D" id="3.20.20.10">
    <property type="entry name" value="Alanine racemase"/>
    <property type="match status" value="1"/>
</dbReference>
<dbReference type="PROSITE" id="PS01211">
    <property type="entry name" value="UPF0001"/>
    <property type="match status" value="1"/>
</dbReference>
<dbReference type="GO" id="GO:0030170">
    <property type="term" value="F:pyridoxal phosphate binding"/>
    <property type="evidence" value="ECO:0007669"/>
    <property type="project" value="UniProtKB-UniRule"/>
</dbReference>
<evidence type="ECO:0000313" key="7">
    <source>
        <dbReference type="Proteomes" id="UP000067625"/>
    </source>
</evidence>
<evidence type="ECO:0000256" key="4">
    <source>
        <dbReference type="RuleBase" id="RU004514"/>
    </source>
</evidence>
<dbReference type="Proteomes" id="UP000067625">
    <property type="component" value="Chromosome"/>
</dbReference>
<evidence type="ECO:0000259" key="5">
    <source>
        <dbReference type="Pfam" id="PF01168"/>
    </source>
</evidence>
<dbReference type="CDD" id="cd00635">
    <property type="entry name" value="PLPDE_III_YBL036c_like"/>
    <property type="match status" value="1"/>
</dbReference>
<feature type="modified residue" description="N6-(pyridoxal phosphate)lysine" evidence="2 3">
    <location>
        <position position="35"/>
    </location>
</feature>
<dbReference type="HAMAP" id="MF_02087">
    <property type="entry name" value="PLP_homeostasis"/>
    <property type="match status" value="1"/>
</dbReference>
<dbReference type="InterPro" id="IPR001608">
    <property type="entry name" value="Ala_racemase_N"/>
</dbReference>
<protein>
    <recommendedName>
        <fullName evidence="2">Pyridoxal phosphate homeostasis protein</fullName>
        <shortName evidence="2">PLP homeostasis protein</shortName>
    </recommendedName>
</protein>
<dbReference type="InterPro" id="IPR011078">
    <property type="entry name" value="PyrdxlP_homeostasis"/>
</dbReference>
<evidence type="ECO:0000256" key="2">
    <source>
        <dbReference type="HAMAP-Rule" id="MF_02087"/>
    </source>
</evidence>
<gene>
    <name evidence="6" type="ORF">AM592_04790</name>
</gene>
<reference evidence="6 7" key="2">
    <citation type="journal article" date="2016" name="Int. J. Syst. Evol. Microbiol.">
        <title>Bacillus gobiensis sp. nov., isolated from a soil sample.</title>
        <authorList>
            <person name="Liu B."/>
            <person name="Liu G.H."/>
            <person name="Cetin S."/>
            <person name="Schumann P."/>
            <person name="Pan Z.Z."/>
            <person name="Chen Q.Q."/>
        </authorList>
    </citation>
    <scope>NUCLEOTIDE SEQUENCE [LARGE SCALE GENOMIC DNA]</scope>
    <source>
        <strain evidence="6 7">FJAT-4402</strain>
    </source>
</reference>
<dbReference type="AlphaFoldDB" id="A0A0M5JB81"/>
<accession>A0A0M5JB81</accession>
<evidence type="ECO:0000256" key="3">
    <source>
        <dbReference type="PIRSR" id="PIRSR004848-1"/>
    </source>
</evidence>
<evidence type="ECO:0000313" key="6">
    <source>
        <dbReference type="EMBL" id="ALC80981.1"/>
    </source>
</evidence>
<dbReference type="RefSeq" id="WP_053602732.1">
    <property type="nucleotide sequence ID" value="NZ_CP012600.1"/>
</dbReference>
<keyword evidence="1 2" id="KW-0663">Pyridoxal phosphate</keyword>
<comment type="cofactor">
    <cofactor evidence="3">
        <name>pyridoxal 5'-phosphate</name>
        <dbReference type="ChEBI" id="CHEBI:597326"/>
    </cofactor>
</comment>
<name>A0A0M5JB81_9BACI</name>
<keyword evidence="7" id="KW-1185">Reference proteome</keyword>
<dbReference type="PANTHER" id="PTHR10146">
    <property type="entry name" value="PROLINE SYNTHETASE CO-TRANSCRIBED BACTERIAL HOMOLOG PROTEIN"/>
    <property type="match status" value="1"/>
</dbReference>
<dbReference type="EMBL" id="CP012600">
    <property type="protein sequence ID" value="ALC80981.1"/>
    <property type="molecule type" value="Genomic_DNA"/>
</dbReference>
<dbReference type="PANTHER" id="PTHR10146:SF14">
    <property type="entry name" value="PYRIDOXAL PHOSPHATE HOMEOSTASIS PROTEIN"/>
    <property type="match status" value="1"/>
</dbReference>
<dbReference type="OrthoDB" id="9804072at2"/>
<comment type="function">
    <text evidence="2">Pyridoxal 5'-phosphate (PLP)-binding protein, which is involved in PLP homeostasis.</text>
</comment>
<proteinExistence type="inferred from homology"/>
<sequence>MDVQTQLRHINEEIIEVCKKSGRNREEISIIAVTKYVTPERAKEALDAGIVHLGENRDDELLRKQEILGSDPVWHFIGSLQSRKVKNIIGKVAYIHSLDRLSLAKEIDKRASSAVDCFVQVNTSMEPSKHGLTREEVVPFLKELKSFPNIRVVGLMTMAPHTEDEEQIRSCFRLLRTLRQEVQALKLPYAPCHELSMGMSNDYKIAVEEGATFIRIGSSLVGNQTGGANS</sequence>
<dbReference type="PIRSF" id="PIRSF004848">
    <property type="entry name" value="YBL036c_PLPDEIII"/>
    <property type="match status" value="1"/>
</dbReference>